<evidence type="ECO:0000256" key="3">
    <source>
        <dbReference type="ARBA" id="ARBA00022723"/>
    </source>
</evidence>
<evidence type="ECO:0000313" key="11">
    <source>
        <dbReference type="Proteomes" id="UP000735302"/>
    </source>
</evidence>
<evidence type="ECO:0000256" key="1">
    <source>
        <dbReference type="ARBA" id="ARBA00001913"/>
    </source>
</evidence>
<evidence type="ECO:0000256" key="4">
    <source>
        <dbReference type="ARBA" id="ARBA00022801"/>
    </source>
</evidence>
<dbReference type="AlphaFoldDB" id="A0AAV3Y8Y7"/>
<dbReference type="Gene3D" id="3.30.1120.10">
    <property type="match status" value="1"/>
</dbReference>
<name>A0AAV3Y8Y7_9GAST</name>
<accession>A0AAV3Y8Y7</accession>
<feature type="chain" id="PRO_5043819878" evidence="8">
    <location>
        <begin position="19"/>
        <end position="530"/>
    </location>
</feature>
<evidence type="ECO:0000256" key="2">
    <source>
        <dbReference type="ARBA" id="ARBA00008779"/>
    </source>
</evidence>
<dbReference type="InterPro" id="IPR047115">
    <property type="entry name" value="ARSB"/>
</dbReference>
<evidence type="ECO:0000256" key="8">
    <source>
        <dbReference type="SAM" id="SignalP"/>
    </source>
</evidence>
<protein>
    <submittedName>
        <fullName evidence="10">Arylsulfatase</fullName>
    </submittedName>
</protein>
<dbReference type="CDD" id="cd16029">
    <property type="entry name" value="4-S"/>
    <property type="match status" value="1"/>
</dbReference>
<comment type="cofactor">
    <cofactor evidence="1">
        <name>Ca(2+)</name>
        <dbReference type="ChEBI" id="CHEBI:29108"/>
    </cofactor>
</comment>
<evidence type="ECO:0000256" key="7">
    <source>
        <dbReference type="SAM" id="MobiDB-lite"/>
    </source>
</evidence>
<dbReference type="SUPFAM" id="SSF53649">
    <property type="entry name" value="Alkaline phosphatase-like"/>
    <property type="match status" value="1"/>
</dbReference>
<dbReference type="InterPro" id="IPR024607">
    <property type="entry name" value="Sulfatase_CS"/>
</dbReference>
<feature type="region of interest" description="Disordered" evidence="7">
    <location>
        <begin position="506"/>
        <end position="530"/>
    </location>
</feature>
<dbReference type="PROSITE" id="PS00149">
    <property type="entry name" value="SULFATASE_2"/>
    <property type="match status" value="1"/>
</dbReference>
<dbReference type="InterPro" id="IPR017850">
    <property type="entry name" value="Alkaline_phosphatase_core_sf"/>
</dbReference>
<comment type="caution">
    <text evidence="10">The sequence shown here is derived from an EMBL/GenBank/DDBJ whole genome shotgun (WGS) entry which is preliminary data.</text>
</comment>
<dbReference type="InterPro" id="IPR000917">
    <property type="entry name" value="Sulfatase_N"/>
</dbReference>
<sequence>MYSLWLFILALGVPVIDARKPPNIVFILADDLGWHDVGFHGSEIKTPYMDKLAYEGVILNNYYVQPICTPTRGAVLSGKYPIHTGLQHYVIIGSEPYGLPLSVKTMPQHLKDLGYSTHMVGKWHLGMFKRDYLPENRGFETHFGYYMGHGDYFDHYAEDGGDIGYDLHYNGETFWKYKGNYSTEFYTKRAENIIRTHNTSKPLFLYLAHQAVHAGNGGDPIEAPQAYIDRFPYIKNIKRRMFAGVVSALDDSVGAVYKALQDSGMADNTIIVFSTDNGGPTNGYDQNAACNWPLRGNKNTLWQGGVRGVGFVHSPLLKKPGRVVSGMMHVVDWLPTLLQAAQGGELKQGNGLDPDLDGVGMWSEISTGTSQSWPRQEVLLNIDPVGKFGGVIVGDFKLVYGKLGDGGWYPPPSEVMNETSSSSNDFHPDSLVFKPEAELSEEGDPIIVKCGPKPSNDTVEKCQPDEAPCLFNLRKDPCEYNNLASEFPNIVWKLQERLANYNSTMVPPGNKPEDPRGLPKNNGGVWKPWM</sequence>
<evidence type="ECO:0000313" key="10">
    <source>
        <dbReference type="EMBL" id="GFN78880.1"/>
    </source>
</evidence>
<feature type="signal peptide" evidence="8">
    <location>
        <begin position="1"/>
        <end position="18"/>
    </location>
</feature>
<evidence type="ECO:0000256" key="6">
    <source>
        <dbReference type="ARBA" id="ARBA00023180"/>
    </source>
</evidence>
<keyword evidence="5" id="KW-0106">Calcium</keyword>
<comment type="similarity">
    <text evidence="2">Belongs to the sulfatase family.</text>
</comment>
<evidence type="ECO:0000259" key="9">
    <source>
        <dbReference type="Pfam" id="PF00884"/>
    </source>
</evidence>
<dbReference type="EMBL" id="BLXT01000621">
    <property type="protein sequence ID" value="GFN78880.1"/>
    <property type="molecule type" value="Genomic_DNA"/>
</dbReference>
<gene>
    <name evidence="10" type="ORF">PoB_000538600</name>
</gene>
<keyword evidence="3" id="KW-0479">Metal-binding</keyword>
<keyword evidence="4" id="KW-0378">Hydrolase</keyword>
<dbReference type="PANTHER" id="PTHR10342:SF273">
    <property type="entry name" value="RE14504P"/>
    <property type="match status" value="1"/>
</dbReference>
<keyword evidence="11" id="KW-1185">Reference proteome</keyword>
<reference evidence="10 11" key="1">
    <citation type="journal article" date="2021" name="Elife">
        <title>Chloroplast acquisition without the gene transfer in kleptoplastic sea slugs, Plakobranchus ocellatus.</title>
        <authorList>
            <person name="Maeda T."/>
            <person name="Takahashi S."/>
            <person name="Yoshida T."/>
            <person name="Shimamura S."/>
            <person name="Takaki Y."/>
            <person name="Nagai Y."/>
            <person name="Toyoda A."/>
            <person name="Suzuki Y."/>
            <person name="Arimoto A."/>
            <person name="Ishii H."/>
            <person name="Satoh N."/>
            <person name="Nishiyama T."/>
            <person name="Hasebe M."/>
            <person name="Maruyama T."/>
            <person name="Minagawa J."/>
            <person name="Obokata J."/>
            <person name="Shigenobu S."/>
        </authorList>
    </citation>
    <scope>NUCLEOTIDE SEQUENCE [LARGE SCALE GENOMIC DNA]</scope>
</reference>
<evidence type="ECO:0000256" key="5">
    <source>
        <dbReference type="ARBA" id="ARBA00022837"/>
    </source>
</evidence>
<dbReference type="PANTHER" id="PTHR10342">
    <property type="entry name" value="ARYLSULFATASE"/>
    <property type="match status" value="1"/>
</dbReference>
<dbReference type="Proteomes" id="UP000735302">
    <property type="component" value="Unassembled WGS sequence"/>
</dbReference>
<organism evidence="10 11">
    <name type="scientific">Plakobranchus ocellatus</name>
    <dbReference type="NCBI Taxonomy" id="259542"/>
    <lineage>
        <taxon>Eukaryota</taxon>
        <taxon>Metazoa</taxon>
        <taxon>Spiralia</taxon>
        <taxon>Lophotrochozoa</taxon>
        <taxon>Mollusca</taxon>
        <taxon>Gastropoda</taxon>
        <taxon>Heterobranchia</taxon>
        <taxon>Euthyneura</taxon>
        <taxon>Panpulmonata</taxon>
        <taxon>Sacoglossa</taxon>
        <taxon>Placobranchoidea</taxon>
        <taxon>Plakobranchidae</taxon>
        <taxon>Plakobranchus</taxon>
    </lineage>
</organism>
<dbReference type="GO" id="GO:0046872">
    <property type="term" value="F:metal ion binding"/>
    <property type="evidence" value="ECO:0007669"/>
    <property type="project" value="UniProtKB-KW"/>
</dbReference>
<feature type="domain" description="Sulfatase N-terminal" evidence="9">
    <location>
        <begin position="22"/>
        <end position="341"/>
    </location>
</feature>
<keyword evidence="6" id="KW-0325">Glycoprotein</keyword>
<dbReference type="GO" id="GO:0008484">
    <property type="term" value="F:sulfuric ester hydrolase activity"/>
    <property type="evidence" value="ECO:0007669"/>
    <property type="project" value="InterPro"/>
</dbReference>
<keyword evidence="8" id="KW-0732">Signal</keyword>
<dbReference type="Pfam" id="PF00884">
    <property type="entry name" value="Sulfatase"/>
    <property type="match status" value="1"/>
</dbReference>
<proteinExistence type="inferred from homology"/>
<dbReference type="Gene3D" id="3.40.720.10">
    <property type="entry name" value="Alkaline Phosphatase, subunit A"/>
    <property type="match status" value="1"/>
</dbReference>